<organism evidence="1 2">
    <name type="scientific">Caenorhabditis nigoni</name>
    <dbReference type="NCBI Taxonomy" id="1611254"/>
    <lineage>
        <taxon>Eukaryota</taxon>
        <taxon>Metazoa</taxon>
        <taxon>Ecdysozoa</taxon>
        <taxon>Nematoda</taxon>
        <taxon>Chromadorea</taxon>
        <taxon>Rhabditida</taxon>
        <taxon>Rhabditina</taxon>
        <taxon>Rhabditomorpha</taxon>
        <taxon>Rhabditoidea</taxon>
        <taxon>Rhabditidae</taxon>
        <taxon>Peloderinae</taxon>
        <taxon>Caenorhabditis</taxon>
    </lineage>
</organism>
<accession>A0A2G5VD65</accession>
<comment type="caution">
    <text evidence="1">The sequence shown here is derived from an EMBL/GenBank/DDBJ whole genome shotgun (WGS) entry which is preliminary data.</text>
</comment>
<evidence type="ECO:0000313" key="1">
    <source>
        <dbReference type="EMBL" id="PIC49516.1"/>
    </source>
</evidence>
<keyword evidence="2" id="KW-1185">Reference proteome</keyword>
<protein>
    <submittedName>
        <fullName evidence="1">Uncharacterized protein</fullName>
    </submittedName>
</protein>
<reference evidence="2" key="1">
    <citation type="submission" date="2017-10" db="EMBL/GenBank/DDBJ databases">
        <title>Rapid genome shrinkage in a self-fertile nematode reveals novel sperm competition proteins.</title>
        <authorList>
            <person name="Yin D."/>
            <person name="Schwarz E.M."/>
            <person name="Thomas C.G."/>
            <person name="Felde R.L."/>
            <person name="Korf I.F."/>
            <person name="Cutter A.D."/>
            <person name="Schartner C.M."/>
            <person name="Ralston E.J."/>
            <person name="Meyer B.J."/>
            <person name="Haag E.S."/>
        </authorList>
    </citation>
    <scope>NUCLEOTIDE SEQUENCE [LARGE SCALE GENOMIC DNA]</scope>
    <source>
        <strain evidence="2">JU1422</strain>
    </source>
</reference>
<gene>
    <name evidence="1" type="primary">Cnig_chr_II.g8098</name>
    <name evidence="1" type="ORF">B9Z55_008098</name>
</gene>
<dbReference type="EMBL" id="PDUG01000002">
    <property type="protein sequence ID" value="PIC49516.1"/>
    <property type="molecule type" value="Genomic_DNA"/>
</dbReference>
<name>A0A2G5VD65_9PELO</name>
<proteinExistence type="predicted"/>
<dbReference type="Proteomes" id="UP000230233">
    <property type="component" value="Chromosome II"/>
</dbReference>
<sequence length="68" mass="8031">MGYPLGIFSIFEEFRNVLELVLNKEKQCEKLFFTRFDNLCPFLVTICIQPFSGDCIRLLKMDTSYQIL</sequence>
<dbReference type="AlphaFoldDB" id="A0A2G5VD65"/>
<evidence type="ECO:0000313" key="2">
    <source>
        <dbReference type="Proteomes" id="UP000230233"/>
    </source>
</evidence>